<dbReference type="InterPro" id="IPR036872">
    <property type="entry name" value="CH_dom_sf"/>
</dbReference>
<accession>A0AA88GM34</accession>
<evidence type="ECO:0000313" key="5">
    <source>
        <dbReference type="Proteomes" id="UP000816034"/>
    </source>
</evidence>
<reference evidence="4 5" key="1">
    <citation type="journal article" date="2018" name="BMC Genomics">
        <title>The genome of Naegleria lovaniensis, the basis for a comparative approach to unravel pathogenicity factors of the human pathogenic amoeba N. fowleri.</title>
        <authorList>
            <person name="Liechti N."/>
            <person name="Schurch N."/>
            <person name="Bruggmann R."/>
            <person name="Wittwer M."/>
        </authorList>
    </citation>
    <scope>NUCLEOTIDE SEQUENCE [LARGE SCALE GENOMIC DNA]</scope>
    <source>
        <strain evidence="4 5">ATCC 30569</strain>
    </source>
</reference>
<keyword evidence="1" id="KW-0175">Coiled coil</keyword>
<dbReference type="PROSITE" id="PS50021">
    <property type="entry name" value="CH"/>
    <property type="match status" value="1"/>
</dbReference>
<feature type="compositionally biased region" description="Low complexity" evidence="2">
    <location>
        <begin position="552"/>
        <end position="563"/>
    </location>
</feature>
<sequence>MRKEVETITQRWTEEVKRKEKMLIDVEEEHKLKTAEVLSLTRKLENCNMELADFKSLKDRMEKQIDQLKLENKTLKNNNEGYLNIIEQQNKTINRINNSIKEKENDIDQKENERQSIYSELMSLKRTSSEKDIVMNERQTELNILKKKLEQKEEETLRLHTQLDQEREKIRILQEEKAETRNQFQREKEEKDLLEHQTKLLENKLGALDSGAKEAILENDQLKKENDEYRQKLQTYTQEIDRLNKQLIEFITKNSDNEREVKQKLQELDDRSFTIQSKEKEIQRLNECLSGKDVEISKLTQEYQDIQTKTNSLNTQIQSLTIDLNDSMEECERLRQYLVQEKSFIIESDPTLKLVLMMKQEGFTIDDNFIDRVRGKSIFNLLRAGIGIGKDKSDIERRNEETIFAEKALSNWLTQLLPNDYKPEQSLYENISDGVMLCKMIDTIFKEVQPCDHIKCDPSLLRNRRNDSDNISVYLDYCKKLELKSSFEPNMIFKVLEAQRHHDMNSVFKERSLIVSNIAQVFELSVKCAMTPRTKQEVLTTLFVAKQEREQSSPLQSRSRSTSVTLTKVDRRPKRNSFAFTNLSVPSLRSGTESVSPKSALLSREMTPPSLFGSNNSSPVHGSSQARLSIPNLSTFTISPRDSSGSARSSSTGTEDDIWLEHMIEDMKLSMLNEQQKFSLKYYLNMSGSYFISEEQRDEFMNLLPKCKFTQFDFSGCLQYFNFFSVDKEICEMLVRLCENKHALRADFSGFNLKPHSKALEQFIAATSVKYLVLKDCGLDEQEKVALKQFAKKFDVYVDV</sequence>
<keyword evidence="5" id="KW-1185">Reference proteome</keyword>
<feature type="compositionally biased region" description="Polar residues" evidence="2">
    <location>
        <begin position="612"/>
        <end position="625"/>
    </location>
</feature>
<evidence type="ECO:0000313" key="4">
    <source>
        <dbReference type="EMBL" id="KAG2379280.1"/>
    </source>
</evidence>
<feature type="domain" description="Calponin-homology (CH)" evidence="3">
    <location>
        <begin position="403"/>
        <end position="523"/>
    </location>
</feature>
<gene>
    <name evidence="4" type="ORF">C9374_007419</name>
</gene>
<feature type="region of interest" description="Disordered" evidence="2">
    <location>
        <begin position="606"/>
        <end position="625"/>
    </location>
</feature>
<dbReference type="Gene3D" id="1.10.418.10">
    <property type="entry name" value="Calponin-like domain"/>
    <property type="match status" value="1"/>
</dbReference>
<dbReference type="GeneID" id="68099873"/>
<organism evidence="4 5">
    <name type="scientific">Naegleria lovaniensis</name>
    <name type="common">Amoeba</name>
    <dbReference type="NCBI Taxonomy" id="51637"/>
    <lineage>
        <taxon>Eukaryota</taxon>
        <taxon>Discoba</taxon>
        <taxon>Heterolobosea</taxon>
        <taxon>Tetramitia</taxon>
        <taxon>Eutetramitia</taxon>
        <taxon>Vahlkampfiidae</taxon>
        <taxon>Naegleria</taxon>
    </lineage>
</organism>
<dbReference type="SUPFAM" id="SSF47576">
    <property type="entry name" value="Calponin-homology domain, CH-domain"/>
    <property type="match status" value="1"/>
</dbReference>
<feature type="coiled-coil region" evidence="1">
    <location>
        <begin position="9"/>
        <end position="253"/>
    </location>
</feature>
<proteinExistence type="predicted"/>
<evidence type="ECO:0000256" key="2">
    <source>
        <dbReference type="SAM" id="MobiDB-lite"/>
    </source>
</evidence>
<name>A0AA88GM34_NAELO</name>
<dbReference type="EMBL" id="PYSW02000029">
    <property type="protein sequence ID" value="KAG2379280.1"/>
    <property type="molecule type" value="Genomic_DNA"/>
</dbReference>
<dbReference type="InterPro" id="IPR001715">
    <property type="entry name" value="CH_dom"/>
</dbReference>
<evidence type="ECO:0000256" key="1">
    <source>
        <dbReference type="SAM" id="Coils"/>
    </source>
</evidence>
<dbReference type="Pfam" id="PF00307">
    <property type="entry name" value="CH"/>
    <property type="match status" value="1"/>
</dbReference>
<dbReference type="Proteomes" id="UP000816034">
    <property type="component" value="Unassembled WGS sequence"/>
</dbReference>
<feature type="region of interest" description="Disordered" evidence="2">
    <location>
        <begin position="549"/>
        <end position="568"/>
    </location>
</feature>
<evidence type="ECO:0000259" key="3">
    <source>
        <dbReference type="PROSITE" id="PS50021"/>
    </source>
</evidence>
<protein>
    <recommendedName>
        <fullName evidence="3">Calponin-homology (CH) domain-containing protein</fullName>
    </recommendedName>
</protein>
<comment type="caution">
    <text evidence="4">The sequence shown here is derived from an EMBL/GenBank/DDBJ whole genome shotgun (WGS) entry which is preliminary data.</text>
</comment>
<dbReference type="RefSeq" id="XP_044546542.1">
    <property type="nucleotide sequence ID" value="XM_044697382.1"/>
</dbReference>
<dbReference type="AlphaFoldDB" id="A0AA88GM34"/>